<feature type="transmembrane region" description="Helical" evidence="9">
    <location>
        <begin position="156"/>
        <end position="173"/>
    </location>
</feature>
<feature type="transmembrane region" description="Helical" evidence="9">
    <location>
        <begin position="78"/>
        <end position="98"/>
    </location>
</feature>
<dbReference type="AlphaFoldDB" id="A0A381SJS9"/>
<feature type="transmembrane region" description="Helical" evidence="9">
    <location>
        <begin position="330"/>
        <end position="352"/>
    </location>
</feature>
<evidence type="ECO:0000256" key="2">
    <source>
        <dbReference type="ARBA" id="ARBA00022448"/>
    </source>
</evidence>
<feature type="transmembrane region" description="Helical" evidence="9">
    <location>
        <begin position="373"/>
        <end position="398"/>
    </location>
</feature>
<sequence length="431" mass="43499">MDTQTLTQLAPVFGAIGLAIALAILFFLKRMPVASQDMAELGEKIHRGAMVFLRSEYSLLLIFVVVVAGLLYKFVNPLTAAAFVTGAVASMGAGFAGMTAATSANVRTTSAAASKGQEAALMVAFLGGSVMGLSVASLGLLGVGILFLLYGNLAEVSYINGFAMGASSIALFARVGGGIYTKAADVGADLVGKVEAGIPEDDPRNPGVIADNVGDNVGDVAGMGADIFESYVGSMIATIAIGASLGAGQLATLIEEGSNLAGETAKIALMSLPLVMAMIGLVASLLGIASMAWFKNTNPAGALRWAPAFAAVVFLGASYAYIGSSGLSGRIWFAVVAGTFAGLTIGWITEYYTAGKPIRDIASVSETGAATNIIQGLAVGLQSCAAPVVMICFAIWAANQTAGLYGIGIAAVGMLATVGITMSVDAYGPIA</sequence>
<dbReference type="PANTHER" id="PTHR31998">
    <property type="entry name" value="K(+)-INSENSITIVE PYROPHOSPHATE-ENERGIZED PROTON PUMP"/>
    <property type="match status" value="1"/>
</dbReference>
<evidence type="ECO:0000256" key="4">
    <source>
        <dbReference type="ARBA" id="ARBA00022842"/>
    </source>
</evidence>
<evidence type="ECO:0000256" key="8">
    <source>
        <dbReference type="ARBA" id="ARBA00023136"/>
    </source>
</evidence>
<evidence type="ECO:0000256" key="1">
    <source>
        <dbReference type="ARBA" id="ARBA00004127"/>
    </source>
</evidence>
<feature type="transmembrane region" description="Helical" evidence="9">
    <location>
        <begin position="49"/>
        <end position="72"/>
    </location>
</feature>
<feature type="non-terminal residue" evidence="10">
    <location>
        <position position="431"/>
    </location>
</feature>
<accession>A0A381SJS9</accession>
<dbReference type="Pfam" id="PF03030">
    <property type="entry name" value="H_PPase"/>
    <property type="match status" value="1"/>
</dbReference>
<feature type="transmembrane region" description="Helical" evidence="9">
    <location>
        <begin position="6"/>
        <end position="28"/>
    </location>
</feature>
<evidence type="ECO:0000313" key="10">
    <source>
        <dbReference type="EMBL" id="SVA01523.1"/>
    </source>
</evidence>
<dbReference type="GO" id="GO:0009678">
    <property type="term" value="F:diphosphate hydrolysis-driven proton transmembrane transporter activity"/>
    <property type="evidence" value="ECO:0007669"/>
    <property type="project" value="InterPro"/>
</dbReference>
<reference evidence="10" key="1">
    <citation type="submission" date="2018-05" db="EMBL/GenBank/DDBJ databases">
        <authorList>
            <person name="Lanie J.A."/>
            <person name="Ng W.-L."/>
            <person name="Kazmierczak K.M."/>
            <person name="Andrzejewski T.M."/>
            <person name="Davidsen T.M."/>
            <person name="Wayne K.J."/>
            <person name="Tettelin H."/>
            <person name="Glass J.I."/>
            <person name="Rusch D."/>
            <person name="Podicherti R."/>
            <person name="Tsui H.-C.T."/>
            <person name="Winkler M.E."/>
        </authorList>
    </citation>
    <scope>NUCLEOTIDE SEQUENCE</scope>
</reference>
<feature type="transmembrane region" description="Helical" evidence="9">
    <location>
        <begin position="306"/>
        <end position="324"/>
    </location>
</feature>
<feature type="transmembrane region" description="Helical" evidence="9">
    <location>
        <begin position="119"/>
        <end position="150"/>
    </location>
</feature>
<feature type="transmembrane region" description="Helical" evidence="9">
    <location>
        <begin position="274"/>
        <end position="294"/>
    </location>
</feature>
<dbReference type="GO" id="GO:0012505">
    <property type="term" value="C:endomembrane system"/>
    <property type="evidence" value="ECO:0007669"/>
    <property type="project" value="UniProtKB-SubCell"/>
</dbReference>
<gene>
    <name evidence="10" type="ORF">METZ01_LOCUS54377</name>
</gene>
<evidence type="ECO:0000256" key="5">
    <source>
        <dbReference type="ARBA" id="ARBA00022967"/>
    </source>
</evidence>
<evidence type="ECO:0000256" key="9">
    <source>
        <dbReference type="SAM" id="Phobius"/>
    </source>
</evidence>
<dbReference type="GO" id="GO:0016020">
    <property type="term" value="C:membrane"/>
    <property type="evidence" value="ECO:0007669"/>
    <property type="project" value="InterPro"/>
</dbReference>
<keyword evidence="2" id="KW-0813">Transport</keyword>
<keyword evidence="3 9" id="KW-0812">Transmembrane</keyword>
<evidence type="ECO:0000256" key="6">
    <source>
        <dbReference type="ARBA" id="ARBA00022989"/>
    </source>
</evidence>
<feature type="transmembrane region" description="Helical" evidence="9">
    <location>
        <begin position="404"/>
        <end position="427"/>
    </location>
</feature>
<feature type="transmembrane region" description="Helical" evidence="9">
    <location>
        <begin position="231"/>
        <end position="254"/>
    </location>
</feature>
<evidence type="ECO:0000256" key="3">
    <source>
        <dbReference type="ARBA" id="ARBA00022692"/>
    </source>
</evidence>
<keyword evidence="6 9" id="KW-1133">Transmembrane helix</keyword>
<keyword evidence="7" id="KW-0406">Ion transport</keyword>
<evidence type="ECO:0000256" key="7">
    <source>
        <dbReference type="ARBA" id="ARBA00023065"/>
    </source>
</evidence>
<dbReference type="EMBL" id="UINC01002912">
    <property type="protein sequence ID" value="SVA01523.1"/>
    <property type="molecule type" value="Genomic_DNA"/>
</dbReference>
<evidence type="ECO:0008006" key="11">
    <source>
        <dbReference type="Google" id="ProtNLM"/>
    </source>
</evidence>
<proteinExistence type="predicted"/>
<comment type="subcellular location">
    <subcellularLocation>
        <location evidence="1">Endomembrane system</location>
        <topology evidence="1">Multi-pass membrane protein</topology>
    </subcellularLocation>
</comment>
<dbReference type="GO" id="GO:0004427">
    <property type="term" value="F:inorganic diphosphate phosphatase activity"/>
    <property type="evidence" value="ECO:0007669"/>
    <property type="project" value="InterPro"/>
</dbReference>
<dbReference type="InterPro" id="IPR004131">
    <property type="entry name" value="PPase-energised_H-pump"/>
</dbReference>
<name>A0A381SJS9_9ZZZZ</name>
<keyword evidence="4" id="KW-0460">Magnesium</keyword>
<protein>
    <recommendedName>
        <fullName evidence="11">Sodium-translocating pyrophosphatase</fullName>
    </recommendedName>
</protein>
<keyword evidence="5" id="KW-1278">Translocase</keyword>
<keyword evidence="8 9" id="KW-0472">Membrane</keyword>
<organism evidence="10">
    <name type="scientific">marine metagenome</name>
    <dbReference type="NCBI Taxonomy" id="408172"/>
    <lineage>
        <taxon>unclassified sequences</taxon>
        <taxon>metagenomes</taxon>
        <taxon>ecological metagenomes</taxon>
    </lineage>
</organism>